<proteinExistence type="predicted"/>
<dbReference type="Proteomes" id="UP001222800">
    <property type="component" value="Chromosome"/>
</dbReference>
<accession>A0ABY8E8V5</accession>
<dbReference type="Pfam" id="PF13646">
    <property type="entry name" value="HEAT_2"/>
    <property type="match status" value="1"/>
</dbReference>
<organism evidence="2 3">
    <name type="scientific">Tepidibacter hydrothermalis</name>
    <dbReference type="NCBI Taxonomy" id="3036126"/>
    <lineage>
        <taxon>Bacteria</taxon>
        <taxon>Bacillati</taxon>
        <taxon>Bacillota</taxon>
        <taxon>Clostridia</taxon>
        <taxon>Peptostreptococcales</taxon>
        <taxon>Peptostreptococcaceae</taxon>
        <taxon>Tepidibacter</taxon>
    </lineage>
</organism>
<sequence>MVLSWENIDQLEDFKITYLLYQEGKNIEQISKIRNMKIDDVNRDIIKYKQFLNHIRNNNKTIIDILLEEDKDSRIDIINSLNENELNNVKKLLYKRILVEKNVEDFMILLWICGELKDCRLLDIVHTYSKHPHGGVRRMAYSAMGKLGSDKSIDYLHKGLIDAKPQVRQYAAKSLCKIGNEVTLKKLKNLINNPNEKEYVKRAFLEAIDILENIKNKN</sequence>
<protein>
    <submittedName>
        <fullName evidence="2">HEAT repeat domain-containing protein</fullName>
    </submittedName>
</protein>
<dbReference type="InterPro" id="IPR004155">
    <property type="entry name" value="PBS_lyase_HEAT"/>
</dbReference>
<dbReference type="RefSeq" id="WP_277731232.1">
    <property type="nucleotide sequence ID" value="NZ_CP120733.1"/>
</dbReference>
<dbReference type="InterPro" id="IPR029491">
    <property type="entry name" value="Helicase_HTH"/>
</dbReference>
<dbReference type="Pfam" id="PF14493">
    <property type="entry name" value="HTH_40"/>
    <property type="match status" value="1"/>
</dbReference>
<dbReference type="InterPro" id="IPR016024">
    <property type="entry name" value="ARM-type_fold"/>
</dbReference>
<gene>
    <name evidence="2" type="ORF">P4S50_13035</name>
</gene>
<feature type="domain" description="Helicase Helix-turn-helix" evidence="1">
    <location>
        <begin position="15"/>
        <end position="96"/>
    </location>
</feature>
<evidence type="ECO:0000313" key="3">
    <source>
        <dbReference type="Proteomes" id="UP001222800"/>
    </source>
</evidence>
<keyword evidence="3" id="KW-1185">Reference proteome</keyword>
<dbReference type="SUPFAM" id="SSF48371">
    <property type="entry name" value="ARM repeat"/>
    <property type="match status" value="1"/>
</dbReference>
<dbReference type="EMBL" id="CP120733">
    <property type="protein sequence ID" value="WFD09307.1"/>
    <property type="molecule type" value="Genomic_DNA"/>
</dbReference>
<dbReference type="InterPro" id="IPR011989">
    <property type="entry name" value="ARM-like"/>
</dbReference>
<evidence type="ECO:0000259" key="1">
    <source>
        <dbReference type="Pfam" id="PF14493"/>
    </source>
</evidence>
<dbReference type="SMART" id="SM00567">
    <property type="entry name" value="EZ_HEAT"/>
    <property type="match status" value="2"/>
</dbReference>
<evidence type="ECO:0000313" key="2">
    <source>
        <dbReference type="EMBL" id="WFD09307.1"/>
    </source>
</evidence>
<reference evidence="2 3" key="1">
    <citation type="submission" date="2023-03" db="EMBL/GenBank/DDBJ databases">
        <title>Complete genome sequence of Tepidibacter sp. SWIR-1, isolated from a deep-sea hydrothermal vent.</title>
        <authorList>
            <person name="Li X."/>
        </authorList>
    </citation>
    <scope>NUCLEOTIDE SEQUENCE [LARGE SCALE GENOMIC DNA]</scope>
    <source>
        <strain evidence="2 3">SWIR-1</strain>
    </source>
</reference>
<dbReference type="Gene3D" id="1.25.10.10">
    <property type="entry name" value="Leucine-rich Repeat Variant"/>
    <property type="match status" value="1"/>
</dbReference>
<name>A0ABY8E8V5_9FIRM</name>